<dbReference type="InterPro" id="IPR045499">
    <property type="entry name" value="DUF6492"/>
</dbReference>
<protein>
    <recommendedName>
        <fullName evidence="3">Glycosyl transferase</fullName>
    </recommendedName>
</protein>
<comment type="caution">
    <text evidence="1">The sequence shown here is derived from an EMBL/GenBank/DDBJ whole genome shotgun (WGS) entry which is preliminary data.</text>
</comment>
<dbReference type="Proteomes" id="UP000236594">
    <property type="component" value="Unassembled WGS sequence"/>
</dbReference>
<evidence type="ECO:0000313" key="1">
    <source>
        <dbReference type="EMBL" id="PWN69866.1"/>
    </source>
</evidence>
<dbReference type="RefSeq" id="WP_103247178.1">
    <property type="nucleotide sequence ID" value="NZ_PPED02000002.1"/>
</dbReference>
<dbReference type="OrthoDB" id="5419196at2"/>
<dbReference type="EMBL" id="PPED02000002">
    <property type="protein sequence ID" value="PWN69866.1"/>
    <property type="molecule type" value="Genomic_DNA"/>
</dbReference>
<organism evidence="1 2">
    <name type="scientific">Chryseobacterium phosphatilyticum</name>
    <dbReference type="NCBI Taxonomy" id="475075"/>
    <lineage>
        <taxon>Bacteria</taxon>
        <taxon>Pseudomonadati</taxon>
        <taxon>Bacteroidota</taxon>
        <taxon>Flavobacteriia</taxon>
        <taxon>Flavobacteriales</taxon>
        <taxon>Weeksellaceae</taxon>
        <taxon>Chryseobacterium group</taxon>
        <taxon>Chryseobacterium</taxon>
    </lineage>
</organism>
<evidence type="ECO:0000313" key="2">
    <source>
        <dbReference type="Proteomes" id="UP000236594"/>
    </source>
</evidence>
<dbReference type="AlphaFoldDB" id="A0A316XB25"/>
<gene>
    <name evidence="1" type="ORF">C1631_007555</name>
</gene>
<accession>A0A316XB25</accession>
<evidence type="ECO:0008006" key="3">
    <source>
        <dbReference type="Google" id="ProtNLM"/>
    </source>
</evidence>
<reference evidence="1 2" key="1">
    <citation type="submission" date="2018-04" db="EMBL/GenBank/DDBJ databases">
        <title>Draft Genome Sequence of Phosphate-Solubilizing Chryseobacterium sp. ISE14 that is a Biocontrol and Plant Growth-Promoting Rhizobacterium Isolated from Cucumber.</title>
        <authorList>
            <person name="Jeong J.-J."/>
            <person name="Sang M.K."/>
            <person name="Choi I.-G."/>
            <person name="Kim K.D."/>
        </authorList>
    </citation>
    <scope>NUCLEOTIDE SEQUENCE [LARGE SCALE GENOMIC DNA]</scope>
    <source>
        <strain evidence="1 2">ISE14</strain>
    </source>
</reference>
<dbReference type="Pfam" id="PF20102">
    <property type="entry name" value="DUF6492"/>
    <property type="match status" value="1"/>
</dbReference>
<name>A0A316XB25_9FLAO</name>
<proteinExistence type="predicted"/>
<sequence>MEKILLFIKTYKPDFNQCKRLLDSIVKYNKDGIKVLISVNDSDFDYFKTNIPTDFEVIKDSDIIQCDMSKSNPWQYQQIIKSQLHRINITENYICLDSDSYFIKDFYISDFIQGEVPFTIIHQQKELFSWLSINRKHFKNDDPKGYFENISRRVMKQLGREGICYDYGPSPTIWSNKVWKSFQENYLDANHIDYVDLIKEYPSEFTWYGEWLLKSNVIPILPKEPLFKVFHYKKQFHDFVKEGHTRETIKENYMGIVLQSNWNRDLKWYQKRVEL</sequence>
<keyword evidence="2" id="KW-1185">Reference proteome</keyword>